<evidence type="ECO:0000259" key="6">
    <source>
        <dbReference type="Pfam" id="PF02776"/>
    </source>
</evidence>
<keyword evidence="8" id="KW-1185">Reference proteome</keyword>
<dbReference type="GO" id="GO:0003984">
    <property type="term" value="F:acetolactate synthase activity"/>
    <property type="evidence" value="ECO:0007669"/>
    <property type="project" value="TreeGrafter"/>
</dbReference>
<comment type="similarity">
    <text evidence="1 3">Belongs to the TPP enzyme family.</text>
</comment>
<dbReference type="OrthoDB" id="9785953at2"/>
<evidence type="ECO:0000259" key="4">
    <source>
        <dbReference type="Pfam" id="PF00205"/>
    </source>
</evidence>
<dbReference type="CDD" id="cd07035">
    <property type="entry name" value="TPP_PYR_POX_like"/>
    <property type="match status" value="1"/>
</dbReference>
<dbReference type="SUPFAM" id="SSF52467">
    <property type="entry name" value="DHS-like NAD/FAD-binding domain"/>
    <property type="match status" value="1"/>
</dbReference>
<dbReference type="Pfam" id="PF02775">
    <property type="entry name" value="TPP_enzyme_C"/>
    <property type="match status" value="1"/>
</dbReference>
<evidence type="ECO:0000256" key="1">
    <source>
        <dbReference type="ARBA" id="ARBA00007812"/>
    </source>
</evidence>
<proteinExistence type="inferred from homology"/>
<dbReference type="PANTHER" id="PTHR18968:SF167">
    <property type="entry name" value="ACETOLACTATE SYNTHASE LARGE SUBUNIT ILVB2-RELATED"/>
    <property type="match status" value="1"/>
</dbReference>
<dbReference type="PANTHER" id="PTHR18968">
    <property type="entry name" value="THIAMINE PYROPHOSPHATE ENZYMES"/>
    <property type="match status" value="1"/>
</dbReference>
<evidence type="ECO:0000256" key="2">
    <source>
        <dbReference type="ARBA" id="ARBA00023052"/>
    </source>
</evidence>
<accession>A0A250KWW3</accession>
<dbReference type="InterPro" id="IPR012000">
    <property type="entry name" value="Thiamin_PyroP_enz_cen_dom"/>
</dbReference>
<reference evidence="7 8" key="1">
    <citation type="submission" date="2016-12" db="EMBL/GenBank/DDBJ databases">
        <title>Genome sequencing of Methylocaldum marinum.</title>
        <authorList>
            <person name="Takeuchi M."/>
            <person name="Kamagata Y."/>
            <person name="Hiraoka S."/>
            <person name="Oshima K."/>
            <person name="Hattori M."/>
            <person name="Iwasaki W."/>
        </authorList>
    </citation>
    <scope>NUCLEOTIDE SEQUENCE [LARGE SCALE GENOMIC DNA]</scope>
    <source>
        <strain evidence="7 8">S8</strain>
    </source>
</reference>
<dbReference type="KEGG" id="mmai:sS8_3514"/>
<keyword evidence="2 3" id="KW-0786">Thiamine pyrophosphate</keyword>
<dbReference type="Pfam" id="PF02776">
    <property type="entry name" value="TPP_enzyme_N"/>
    <property type="match status" value="1"/>
</dbReference>
<feature type="domain" description="Thiamine pyrophosphate enzyme central" evidence="4">
    <location>
        <begin position="228"/>
        <end position="351"/>
    </location>
</feature>
<dbReference type="Gene3D" id="3.40.50.970">
    <property type="match status" value="2"/>
</dbReference>
<protein>
    <submittedName>
        <fullName evidence="7">Thiamine pyrophosphate central domain-containing protein</fullName>
    </submittedName>
</protein>
<dbReference type="Gene3D" id="3.40.50.1220">
    <property type="entry name" value="TPP-binding domain"/>
    <property type="match status" value="1"/>
</dbReference>
<dbReference type="AlphaFoldDB" id="A0A250KWW3"/>
<dbReference type="GO" id="GO:0000287">
    <property type="term" value="F:magnesium ion binding"/>
    <property type="evidence" value="ECO:0007669"/>
    <property type="project" value="InterPro"/>
</dbReference>
<feature type="domain" description="Thiamine pyrophosphate enzyme TPP-binding" evidence="5">
    <location>
        <begin position="408"/>
        <end position="551"/>
    </location>
</feature>
<dbReference type="GO" id="GO:0030976">
    <property type="term" value="F:thiamine pyrophosphate binding"/>
    <property type="evidence" value="ECO:0007669"/>
    <property type="project" value="InterPro"/>
</dbReference>
<dbReference type="GO" id="GO:0005948">
    <property type="term" value="C:acetolactate synthase complex"/>
    <property type="evidence" value="ECO:0007669"/>
    <property type="project" value="TreeGrafter"/>
</dbReference>
<dbReference type="InterPro" id="IPR011766">
    <property type="entry name" value="TPP_enzyme_TPP-bd"/>
</dbReference>
<dbReference type="Proteomes" id="UP000266313">
    <property type="component" value="Chromosome"/>
</dbReference>
<gene>
    <name evidence="7" type="ORF">sS8_3514</name>
</gene>
<evidence type="ECO:0000256" key="3">
    <source>
        <dbReference type="RuleBase" id="RU362132"/>
    </source>
</evidence>
<feature type="domain" description="Thiamine pyrophosphate enzyme N-terminal TPP-binding" evidence="6">
    <location>
        <begin position="26"/>
        <end position="134"/>
    </location>
</feature>
<evidence type="ECO:0000313" key="7">
    <source>
        <dbReference type="EMBL" id="BBA35451.1"/>
    </source>
</evidence>
<dbReference type="EMBL" id="AP017928">
    <property type="protein sequence ID" value="BBA35451.1"/>
    <property type="molecule type" value="Genomic_DNA"/>
</dbReference>
<sequence length="573" mass="60431">MDAFRETLDVVENGEDLASTAEHRMVADSLVAYLRQFGIRHAFGVSGAAMANLWRAMSVALDVVHFRHEAGAAFAAAEAYFATGVPVVVFTTTGPGITNALTGILAARDDGAKVILVSAYTAAPQRGRGCIQETSGQTFPVDGLFTPGALMDYACVIEHPGQLPQVARRVAHGLARKGGFVAHLCLPSDVQRLPGVPVPSPTLLVANDLPGEELLERCANVLRDGSFAIWVGFGAREAAAPIRELAERSGAAVMCSPRGKGIFPEDHPQFVGVTGLAGHASVFEYMAREQPERILVLGTRLGEPTSFWNRALVPSKGFIHVDINPDVPGVAYPDVSTLAVQADIAAFVQALVRRLPGRKPIAAIPNPIRPDWGSVPAGDSQRVRPEALMAAIQRKIVDAGDAIVMAESGNSFTWATRMLRFAEPGRYRVSTGVGAMGHMSAGVVGAALATGGKAVAIVGDGAMLMNNEINTAAKHRVPAVWIVLNDARYNMCFQGLAMLRMTGPDATFPKADFVSIAKGMGADAIRVDRESELDSGLDRALAASGPFVVDVQIDAERVAPSGARNHGLAGPSK</sequence>
<dbReference type="CDD" id="cd00568">
    <property type="entry name" value="TPP_enzymes"/>
    <property type="match status" value="1"/>
</dbReference>
<dbReference type="SUPFAM" id="SSF52518">
    <property type="entry name" value="Thiamin diphosphate-binding fold (THDP-binding)"/>
    <property type="match status" value="2"/>
</dbReference>
<evidence type="ECO:0000313" key="8">
    <source>
        <dbReference type="Proteomes" id="UP000266313"/>
    </source>
</evidence>
<dbReference type="InterPro" id="IPR029035">
    <property type="entry name" value="DHS-like_NAD/FAD-binding_dom"/>
</dbReference>
<organism evidence="7 8">
    <name type="scientific">Methylocaldum marinum</name>
    <dbReference type="NCBI Taxonomy" id="1432792"/>
    <lineage>
        <taxon>Bacteria</taxon>
        <taxon>Pseudomonadati</taxon>
        <taxon>Pseudomonadota</taxon>
        <taxon>Gammaproteobacteria</taxon>
        <taxon>Methylococcales</taxon>
        <taxon>Methylococcaceae</taxon>
        <taxon>Methylocaldum</taxon>
    </lineage>
</organism>
<name>A0A250KWW3_9GAMM</name>
<evidence type="ECO:0000259" key="5">
    <source>
        <dbReference type="Pfam" id="PF02775"/>
    </source>
</evidence>
<dbReference type="Pfam" id="PF00205">
    <property type="entry name" value="TPP_enzyme_M"/>
    <property type="match status" value="1"/>
</dbReference>
<dbReference type="RefSeq" id="WP_119630725.1">
    <property type="nucleotide sequence ID" value="NZ_AP017928.1"/>
</dbReference>
<dbReference type="InterPro" id="IPR045229">
    <property type="entry name" value="TPP_enz"/>
</dbReference>
<dbReference type="InterPro" id="IPR029061">
    <property type="entry name" value="THDP-binding"/>
</dbReference>
<dbReference type="GO" id="GO:0009099">
    <property type="term" value="P:L-valine biosynthetic process"/>
    <property type="evidence" value="ECO:0007669"/>
    <property type="project" value="TreeGrafter"/>
</dbReference>
<dbReference type="GO" id="GO:0009097">
    <property type="term" value="P:isoleucine biosynthetic process"/>
    <property type="evidence" value="ECO:0007669"/>
    <property type="project" value="TreeGrafter"/>
</dbReference>
<dbReference type="GO" id="GO:0050660">
    <property type="term" value="F:flavin adenine dinucleotide binding"/>
    <property type="evidence" value="ECO:0007669"/>
    <property type="project" value="TreeGrafter"/>
</dbReference>
<dbReference type="InterPro" id="IPR012001">
    <property type="entry name" value="Thiamin_PyroP_enz_TPP-bd_dom"/>
</dbReference>